<accession>A0ABP3B0C3</accession>
<comment type="caution">
    <text evidence="1">The sequence shown here is derived from an EMBL/GenBank/DDBJ whole genome shotgun (WGS) entry which is preliminary data.</text>
</comment>
<reference evidence="1 2" key="1">
    <citation type="journal article" date="2014" name="Int. J. Syst. Evol. Microbiol.">
        <title>Listeria floridensis sp. nov., Listeria aquatica sp. nov., Listeria cornellensis sp. nov., Listeria riparia sp. nov. and Listeria grandensis sp. nov., from agricultural and natural environments.</title>
        <authorList>
            <person name="den Bakker H.C."/>
            <person name="Warchocki S."/>
            <person name="Wright E.M."/>
            <person name="Allred A.F."/>
            <person name="Ahlstrom C."/>
            <person name="Manuel C.S."/>
            <person name="Stasiewicz M.J."/>
            <person name="Burrell A."/>
            <person name="Roof S."/>
            <person name="Strawn L."/>
            <person name="Fortes E.D."/>
            <person name="Nightingale K.K."/>
            <person name="Kephart D."/>
            <person name="Wiedmann M."/>
        </authorList>
    </citation>
    <scope>NUCLEOTIDE SEQUENCE [LARGE SCALE GENOMIC DNA]</scope>
    <source>
        <strain evidence="1 2">FSL S10-1187</strain>
    </source>
</reference>
<keyword evidence="2" id="KW-1185">Reference proteome</keyword>
<gene>
    <name evidence="1" type="ORF">MFLO_07432</name>
</gene>
<evidence type="ECO:0000313" key="2">
    <source>
        <dbReference type="Proteomes" id="UP000019249"/>
    </source>
</evidence>
<keyword evidence="1" id="KW-0560">Oxidoreductase</keyword>
<protein>
    <submittedName>
        <fullName evidence="1">Ribonucleotide-diphosphate reductase subunit alpha</fullName>
        <ecNumber evidence="1">1.17.4.1</ecNumber>
    </submittedName>
</protein>
<name>A0ABP3B0C3_9LIST</name>
<dbReference type="GO" id="GO:0004748">
    <property type="term" value="F:ribonucleoside-diphosphate reductase activity, thioredoxin disulfide as acceptor"/>
    <property type="evidence" value="ECO:0007669"/>
    <property type="project" value="UniProtKB-EC"/>
</dbReference>
<sequence>MQDFYDEEKGEGSFREKYEELVADETISKKNCESNRHYETHNGQPT</sequence>
<evidence type="ECO:0000313" key="1">
    <source>
        <dbReference type="EMBL" id="EUJ32003.1"/>
    </source>
</evidence>
<dbReference type="EC" id="1.17.4.1" evidence="1"/>
<dbReference type="Proteomes" id="UP000019249">
    <property type="component" value="Unassembled WGS sequence"/>
</dbReference>
<proteinExistence type="predicted"/>
<dbReference type="EMBL" id="AODF01000014">
    <property type="protein sequence ID" value="EUJ32003.1"/>
    <property type="molecule type" value="Genomic_DNA"/>
</dbReference>
<organism evidence="1 2">
    <name type="scientific">Listeria floridensis FSL S10-1187</name>
    <dbReference type="NCBI Taxonomy" id="1265817"/>
    <lineage>
        <taxon>Bacteria</taxon>
        <taxon>Bacillati</taxon>
        <taxon>Bacillota</taxon>
        <taxon>Bacilli</taxon>
        <taxon>Bacillales</taxon>
        <taxon>Listeriaceae</taxon>
        <taxon>Listeria</taxon>
    </lineage>
</organism>